<sequence length="164" mass="17700">MTTRTLILVRHAAAGSSSSGDRQRPLTPEGVEQARRLGRRVSRLIDHVDLSLTSPAVRTQETAAQLHTSIEVRTTSVDDELYLAGADSLLDKARSLPASVTSVMMVGHEPAISAMAASLGARRSCKEKVRWGVPTGTAVVLTFEGNWSQLAENSCEMEVFREPA</sequence>
<dbReference type="InterPro" id="IPR051021">
    <property type="entry name" value="Mito_Ser/Thr_phosphatase"/>
</dbReference>
<dbReference type="RefSeq" id="WP_070727411.1">
    <property type="nucleotide sequence ID" value="NZ_LT629792.1"/>
</dbReference>
<evidence type="ECO:0000313" key="2">
    <source>
        <dbReference type="EMBL" id="SDT95570.1"/>
    </source>
</evidence>
<evidence type="ECO:0000313" key="3">
    <source>
        <dbReference type="Proteomes" id="UP000198976"/>
    </source>
</evidence>
<evidence type="ECO:0000256" key="1">
    <source>
        <dbReference type="ARBA" id="ARBA00022801"/>
    </source>
</evidence>
<reference evidence="2 3" key="1">
    <citation type="submission" date="2016-10" db="EMBL/GenBank/DDBJ databases">
        <authorList>
            <person name="Varghese N."/>
            <person name="Submissions S."/>
        </authorList>
    </citation>
    <scope>NUCLEOTIDE SEQUENCE [LARGE SCALE GENOMIC DNA]</scope>
    <source>
        <strain evidence="2 3">DSM 9169</strain>
    </source>
</reference>
<dbReference type="PANTHER" id="PTHR20935">
    <property type="entry name" value="PHOSPHOGLYCERATE MUTASE-RELATED"/>
    <property type="match status" value="1"/>
</dbReference>
<dbReference type="EMBL" id="LT629792">
    <property type="protein sequence ID" value="SDT95570.1"/>
    <property type="molecule type" value="Genomic_DNA"/>
</dbReference>
<dbReference type="SMART" id="SM00855">
    <property type="entry name" value="PGAM"/>
    <property type="match status" value="1"/>
</dbReference>
<protein>
    <submittedName>
        <fullName evidence="2">Phosphohistidine phosphatase</fullName>
    </submittedName>
</protein>
<gene>
    <name evidence="2" type="ORF">SAMN04489714_1205</name>
</gene>
<dbReference type="CDD" id="cd07067">
    <property type="entry name" value="HP_PGM_like"/>
    <property type="match status" value="1"/>
</dbReference>
<name>A0ABY0V7P5_9ACTO</name>
<dbReference type="InterPro" id="IPR029033">
    <property type="entry name" value="His_PPase_superfam"/>
</dbReference>
<dbReference type="Pfam" id="PF00300">
    <property type="entry name" value="His_Phos_1"/>
    <property type="match status" value="1"/>
</dbReference>
<dbReference type="SUPFAM" id="SSF53254">
    <property type="entry name" value="Phosphoglycerate mutase-like"/>
    <property type="match status" value="1"/>
</dbReference>
<dbReference type="InterPro" id="IPR013078">
    <property type="entry name" value="His_Pase_superF_clade-1"/>
</dbReference>
<keyword evidence="1" id="KW-0378">Hydrolase</keyword>
<organism evidence="2 3">
    <name type="scientific">Schaalia radingae</name>
    <dbReference type="NCBI Taxonomy" id="131110"/>
    <lineage>
        <taxon>Bacteria</taxon>
        <taxon>Bacillati</taxon>
        <taxon>Actinomycetota</taxon>
        <taxon>Actinomycetes</taxon>
        <taxon>Actinomycetales</taxon>
        <taxon>Actinomycetaceae</taxon>
        <taxon>Schaalia</taxon>
    </lineage>
</organism>
<dbReference type="Gene3D" id="3.40.50.1240">
    <property type="entry name" value="Phosphoglycerate mutase-like"/>
    <property type="match status" value="1"/>
</dbReference>
<keyword evidence="3" id="KW-1185">Reference proteome</keyword>
<dbReference type="Proteomes" id="UP000198976">
    <property type="component" value="Chromosome I"/>
</dbReference>
<accession>A0ABY0V7P5</accession>
<proteinExistence type="predicted"/>